<feature type="region of interest" description="Disordered" evidence="1">
    <location>
        <begin position="1"/>
        <end position="35"/>
    </location>
</feature>
<keyword evidence="4" id="KW-1185">Reference proteome</keyword>
<gene>
    <name evidence="3" type="ORF">GIB67_032041</name>
</gene>
<proteinExistence type="predicted"/>
<dbReference type="PANTHER" id="PTHR12956">
    <property type="entry name" value="ALKALINE CERAMIDASE-RELATED"/>
    <property type="match status" value="1"/>
</dbReference>
<dbReference type="PANTHER" id="PTHR12956:SF17">
    <property type="entry name" value="OS01G0749100 PROTEIN"/>
    <property type="match status" value="1"/>
</dbReference>
<reference evidence="3 4" key="1">
    <citation type="journal article" date="2020" name="IScience">
        <title>Genome Sequencing of the Endangered Kingdonia uniflora (Circaeasteraceae, Ranunculales) Reveals Potential Mechanisms of Evolutionary Specialization.</title>
        <authorList>
            <person name="Sun Y."/>
            <person name="Deng T."/>
            <person name="Zhang A."/>
            <person name="Moore M.J."/>
            <person name="Landis J.B."/>
            <person name="Lin N."/>
            <person name="Zhang H."/>
            <person name="Zhang X."/>
            <person name="Huang J."/>
            <person name="Zhang X."/>
            <person name="Sun H."/>
            <person name="Wang H."/>
        </authorList>
    </citation>
    <scope>NUCLEOTIDE SEQUENCE [LARGE SCALE GENOMIC DNA]</scope>
    <source>
        <strain evidence="3">TB1705</strain>
        <tissue evidence="3">Leaf</tissue>
    </source>
</reference>
<protein>
    <recommendedName>
        <fullName evidence="2">TOD1/MUCI70 glycosyltransferase-like domain-containing protein</fullName>
    </recommendedName>
</protein>
<dbReference type="AlphaFoldDB" id="A0A7J7MWX3"/>
<comment type="caution">
    <text evidence="3">The sequence shown here is derived from an EMBL/GenBank/DDBJ whole genome shotgun (WGS) entry which is preliminary data.</text>
</comment>
<evidence type="ECO:0000313" key="4">
    <source>
        <dbReference type="Proteomes" id="UP000541444"/>
    </source>
</evidence>
<organism evidence="3 4">
    <name type="scientific">Kingdonia uniflora</name>
    <dbReference type="NCBI Taxonomy" id="39325"/>
    <lineage>
        <taxon>Eukaryota</taxon>
        <taxon>Viridiplantae</taxon>
        <taxon>Streptophyta</taxon>
        <taxon>Embryophyta</taxon>
        <taxon>Tracheophyta</taxon>
        <taxon>Spermatophyta</taxon>
        <taxon>Magnoliopsida</taxon>
        <taxon>Ranunculales</taxon>
        <taxon>Circaeasteraceae</taxon>
        <taxon>Kingdonia</taxon>
    </lineage>
</organism>
<feature type="domain" description="TOD1/MUCI70 glycosyltransferase-like" evidence="2">
    <location>
        <begin position="95"/>
        <end position="152"/>
    </location>
</feature>
<feature type="compositionally biased region" description="Polar residues" evidence="1">
    <location>
        <begin position="1"/>
        <end position="10"/>
    </location>
</feature>
<dbReference type="InterPro" id="IPR048354">
    <property type="entry name" value="TOD1_MUCI70_glycTrfase_dom"/>
</dbReference>
<dbReference type="EMBL" id="JACGCM010001193">
    <property type="protein sequence ID" value="KAF6159270.1"/>
    <property type="molecule type" value="Genomic_DNA"/>
</dbReference>
<evidence type="ECO:0000313" key="3">
    <source>
        <dbReference type="EMBL" id="KAF6159270.1"/>
    </source>
</evidence>
<evidence type="ECO:0000256" key="1">
    <source>
        <dbReference type="SAM" id="MobiDB-lite"/>
    </source>
</evidence>
<dbReference type="InterPro" id="IPR006852">
    <property type="entry name" value="TOD1_MUCI70"/>
</dbReference>
<dbReference type="OrthoDB" id="1905162at2759"/>
<evidence type="ECO:0000259" key="2">
    <source>
        <dbReference type="Pfam" id="PF04765"/>
    </source>
</evidence>
<dbReference type="Pfam" id="PF04765">
    <property type="entry name" value="TOD1_MUCI70"/>
    <property type="match status" value="1"/>
</dbReference>
<name>A0A7J7MWX3_9MAGN</name>
<feature type="compositionally biased region" description="Acidic residues" evidence="1">
    <location>
        <begin position="21"/>
        <end position="32"/>
    </location>
</feature>
<dbReference type="Proteomes" id="UP000541444">
    <property type="component" value="Unassembled WGS sequence"/>
</dbReference>
<accession>A0A7J7MWX3</accession>
<sequence length="235" mass="26212">MSFKQNQSSLWKRVISHDGNEGEEDDKDESEDRYEGHESLNLSDVFFVVGAEEKVVPAHKMFTNGMLESGSSEIFLSDASLEAFAAMFQGDIDMKNSMDMDSKSQFRSDPLGVLEALLWRTNFILAISEHGARSSIYDEAKAVVHKNKAAPEEATRDSPSPDGVRGINCIMKDMYGETVTYESIQLSRVAPEGFYRVIVDEAIRDDVQLFMEGDTLGDISSGKAVVWHKSLTCFE</sequence>